<comment type="caution">
    <text evidence="1">The sequence shown here is derived from an EMBL/GenBank/DDBJ whole genome shotgun (WGS) entry which is preliminary data.</text>
</comment>
<sequence length="68" mass="7617">METLSVHPKTKKQLDAVVAVLKALEISFETDEKSPYNPEFVAKMERGEADIKAGRTTTIKPADIWNLD</sequence>
<evidence type="ECO:0000313" key="1">
    <source>
        <dbReference type="EMBL" id="MBD1365708.1"/>
    </source>
</evidence>
<protein>
    <submittedName>
        <fullName evidence="1">Uncharacterized protein</fullName>
    </submittedName>
</protein>
<dbReference type="EMBL" id="JACWMY010000009">
    <property type="protein sequence ID" value="MBD1365708.1"/>
    <property type="molecule type" value="Genomic_DNA"/>
</dbReference>
<dbReference type="RefSeq" id="WP_191190368.1">
    <property type="nucleotide sequence ID" value="NZ_JACWMY010000009.1"/>
</dbReference>
<reference evidence="1 2" key="1">
    <citation type="submission" date="2020-09" db="EMBL/GenBank/DDBJ databases">
        <title>Novel species of Mucilaginibacter isolated from a glacier on the Tibetan Plateau.</title>
        <authorList>
            <person name="Liu Q."/>
            <person name="Xin Y.-H."/>
        </authorList>
    </citation>
    <scope>NUCLEOTIDE SEQUENCE [LARGE SCALE GENOMIC DNA]</scope>
    <source>
        <strain evidence="1 2">ZT4R22</strain>
    </source>
</reference>
<name>A0ABR7WTS5_9SPHI</name>
<accession>A0ABR7WTS5</accession>
<gene>
    <name evidence="1" type="ORF">IDJ77_17970</name>
</gene>
<dbReference type="Pfam" id="PF10884">
    <property type="entry name" value="DUF2683"/>
    <property type="match status" value="1"/>
</dbReference>
<evidence type="ECO:0000313" key="2">
    <source>
        <dbReference type="Proteomes" id="UP000606600"/>
    </source>
</evidence>
<organism evidence="1 2">
    <name type="scientific">Mucilaginibacter pankratovii</name>
    <dbReference type="NCBI Taxonomy" id="2772110"/>
    <lineage>
        <taxon>Bacteria</taxon>
        <taxon>Pseudomonadati</taxon>
        <taxon>Bacteroidota</taxon>
        <taxon>Sphingobacteriia</taxon>
        <taxon>Sphingobacteriales</taxon>
        <taxon>Sphingobacteriaceae</taxon>
        <taxon>Mucilaginibacter</taxon>
    </lineage>
</organism>
<dbReference type="InterPro" id="IPR020271">
    <property type="entry name" value="Uncharacterised_MJ1172"/>
</dbReference>
<keyword evidence="2" id="KW-1185">Reference proteome</keyword>
<proteinExistence type="predicted"/>
<dbReference type="Proteomes" id="UP000606600">
    <property type="component" value="Unassembled WGS sequence"/>
</dbReference>